<evidence type="ECO:0000313" key="3">
    <source>
        <dbReference type="Proteomes" id="UP000264353"/>
    </source>
</evidence>
<evidence type="ECO:0000259" key="1">
    <source>
        <dbReference type="Pfam" id="PF08268"/>
    </source>
</evidence>
<gene>
    <name evidence="2" type="ORF">BRARA_F01992</name>
</gene>
<dbReference type="PANTHER" id="PTHR31111:SF138">
    <property type="entry name" value="F-BOX ASSOCIATED DOMAIN-CONTAINING PROTEIN"/>
    <property type="match status" value="1"/>
</dbReference>
<proteinExistence type="predicted"/>
<reference evidence="2 3" key="1">
    <citation type="submission" date="2018-06" db="EMBL/GenBank/DDBJ databases">
        <title>WGS assembly of Brassica rapa FPsc.</title>
        <authorList>
            <person name="Bowman J."/>
            <person name="Kohchi T."/>
            <person name="Yamato K."/>
            <person name="Jenkins J."/>
            <person name="Shu S."/>
            <person name="Ishizaki K."/>
            <person name="Yamaoka S."/>
            <person name="Nishihama R."/>
            <person name="Nakamura Y."/>
            <person name="Berger F."/>
            <person name="Adam C."/>
            <person name="Aki S."/>
            <person name="Althoff F."/>
            <person name="Araki T."/>
            <person name="Arteaga-Vazquez M."/>
            <person name="Balasubrmanian S."/>
            <person name="Bauer D."/>
            <person name="Boehm C."/>
            <person name="Briginshaw L."/>
            <person name="Caballero-Perez J."/>
            <person name="Catarino B."/>
            <person name="Chen F."/>
            <person name="Chiyoda S."/>
            <person name="Chovatia M."/>
            <person name="Davies K."/>
            <person name="Delmans M."/>
            <person name="Demura T."/>
            <person name="Dierschke T."/>
            <person name="Dolan L."/>
            <person name="Dorantes-Acosta A."/>
            <person name="Eklund D."/>
            <person name="Florent S."/>
            <person name="Flores-Sandoval E."/>
            <person name="Fujiyama A."/>
            <person name="Fukuzawa H."/>
            <person name="Galik B."/>
            <person name="Grimanelli D."/>
            <person name="Grimwood J."/>
            <person name="Grossniklaus U."/>
            <person name="Hamada T."/>
            <person name="Haseloff J."/>
            <person name="Hetherington A."/>
            <person name="Higo A."/>
            <person name="Hirakawa Y."/>
            <person name="Hundley H."/>
            <person name="Ikeda Y."/>
            <person name="Inoue K."/>
            <person name="Inoue S."/>
            <person name="Ishida S."/>
            <person name="Jia Q."/>
            <person name="Kakita M."/>
            <person name="Kanazawa T."/>
            <person name="Kawai Y."/>
            <person name="Kawashima T."/>
            <person name="Kennedy M."/>
            <person name="Kinose K."/>
            <person name="Kinoshita T."/>
            <person name="Kohara Y."/>
            <person name="Koide E."/>
            <person name="Komatsu K."/>
            <person name="Kopischke S."/>
            <person name="Kubo M."/>
            <person name="Kyozuka J."/>
            <person name="Lagercrantz U."/>
            <person name="Lin S."/>
            <person name="Lindquist E."/>
            <person name="Lipzen A."/>
            <person name="Lu C."/>
            <person name="Luna E."/>
            <person name="Martienssen R."/>
            <person name="Minamino N."/>
            <person name="Mizutani M."/>
            <person name="Mizutani M."/>
            <person name="Mochizuki N."/>
            <person name="Monte I."/>
            <person name="Mosher R."/>
            <person name="Nagasaki H."/>
            <person name="Nakagami H."/>
            <person name="Naramoto S."/>
            <person name="Nishitani K."/>
            <person name="Ohtani M."/>
            <person name="Okamoto T."/>
            <person name="Okumura M."/>
            <person name="Phillips J."/>
            <person name="Pollak B."/>
            <person name="Reinders A."/>
            <person name="Roevekamp M."/>
            <person name="Sano R."/>
            <person name="Sawa S."/>
            <person name="Schmid M."/>
            <person name="Shirakawa M."/>
            <person name="Solano R."/>
            <person name="Spunde A."/>
            <person name="Suetsugu N."/>
            <person name="Sugano S."/>
            <person name="Sugiyama A."/>
            <person name="Sun R."/>
            <person name="Suzuki Y."/>
            <person name="Takenaka M."/>
            <person name="Takezawa D."/>
            <person name="Tomogane H."/>
            <person name="Tsuzuki M."/>
            <person name="Ueda T."/>
            <person name="Umeda M."/>
            <person name="Ward J."/>
            <person name="Watanabe Y."/>
            <person name="Yazaki K."/>
            <person name="Yokoyama R."/>
            <person name="Yoshitake Y."/>
            <person name="Yotsui I."/>
            <person name="Zachgo S."/>
            <person name="Schmutz J."/>
        </authorList>
    </citation>
    <scope>NUCLEOTIDE SEQUENCE [LARGE SCALE GENOMIC DNA]</scope>
    <source>
        <strain evidence="3">cv. B-3</strain>
    </source>
</reference>
<dbReference type="Pfam" id="PF08268">
    <property type="entry name" value="FBA_3"/>
    <property type="match status" value="1"/>
</dbReference>
<feature type="domain" description="F-box associated beta-propeller type 3" evidence="1">
    <location>
        <begin position="76"/>
        <end position="328"/>
    </location>
</feature>
<name>A0A397YZF5_BRACM</name>
<dbReference type="Proteomes" id="UP000264353">
    <property type="component" value="Chromosome A6"/>
</dbReference>
<dbReference type="EMBL" id="CM010633">
    <property type="protein sequence ID" value="RID58715.1"/>
    <property type="molecule type" value="Genomic_DNA"/>
</dbReference>
<evidence type="ECO:0000313" key="2">
    <source>
        <dbReference type="EMBL" id="RID58715.1"/>
    </source>
</evidence>
<dbReference type="NCBIfam" id="TIGR01640">
    <property type="entry name" value="F_box_assoc_1"/>
    <property type="match status" value="1"/>
</dbReference>
<dbReference type="PANTHER" id="PTHR31111">
    <property type="entry name" value="BNAA05G37150D PROTEIN-RELATED"/>
    <property type="match status" value="1"/>
</dbReference>
<dbReference type="InterPro" id="IPR017451">
    <property type="entry name" value="F-box-assoc_interact_dom"/>
</dbReference>
<accession>A0A397YZF5</accession>
<dbReference type="InterPro" id="IPR013187">
    <property type="entry name" value="F-box-assoc_dom_typ3"/>
</dbReference>
<sequence>MEGKGKQIMASENEKMETVCDYFPSDLITEIFQRISLETAPSTGRLSREWAKSLWSKSLANPRILFMSPDARNKTSHLWFHSVLQNKPPEQWNKNQVTIPRLACPLQYISSQTVRGSICCYNKTGKSAILNPTRGVYKALPKVTNLWPRDETHYSLGFDLESHVFKVLCLISGCTELRILNLLDENMYWRTIDRKHTPISPVDPRGICIDGKMYFGADNFSIVSCFDLTKEELWTIKVPIGVKRYDNLVKVNGKLALIVKGSQPGARRIWTLEAAGTWSKLRYEIPPLPQFSLKCTYECVGTIGTDKFVFTPCSPLQEPLHVMYYEPKILAPLKISINCTVNPPPPNVRTVLDFVEIPNFSSTKD</sequence>
<organism evidence="2 3">
    <name type="scientific">Brassica campestris</name>
    <name type="common">Field mustard</name>
    <dbReference type="NCBI Taxonomy" id="3711"/>
    <lineage>
        <taxon>Eukaryota</taxon>
        <taxon>Viridiplantae</taxon>
        <taxon>Streptophyta</taxon>
        <taxon>Embryophyta</taxon>
        <taxon>Tracheophyta</taxon>
        <taxon>Spermatophyta</taxon>
        <taxon>Magnoliopsida</taxon>
        <taxon>eudicotyledons</taxon>
        <taxon>Gunneridae</taxon>
        <taxon>Pentapetalae</taxon>
        <taxon>rosids</taxon>
        <taxon>malvids</taxon>
        <taxon>Brassicales</taxon>
        <taxon>Brassicaceae</taxon>
        <taxon>Brassiceae</taxon>
        <taxon>Brassica</taxon>
    </lineage>
</organism>
<dbReference type="AlphaFoldDB" id="A0A397YZF5"/>
<protein>
    <recommendedName>
        <fullName evidence="1">F-box associated beta-propeller type 3 domain-containing protein</fullName>
    </recommendedName>
</protein>